<evidence type="ECO:0000313" key="3">
    <source>
        <dbReference type="EMBL" id="CAF3833318.1"/>
    </source>
</evidence>
<dbReference type="SUPFAM" id="SSF48371">
    <property type="entry name" value="ARM repeat"/>
    <property type="match status" value="1"/>
</dbReference>
<dbReference type="PANTHER" id="PTHR46270:SF2">
    <property type="entry name" value="TIR DOMAIN-CONTAINING PROTEIN"/>
    <property type="match status" value="1"/>
</dbReference>
<reference evidence="2" key="1">
    <citation type="submission" date="2021-02" db="EMBL/GenBank/DDBJ databases">
        <authorList>
            <person name="Nowell W R."/>
        </authorList>
    </citation>
    <scope>NUCLEOTIDE SEQUENCE</scope>
</reference>
<comment type="caution">
    <text evidence="2">The sequence shown here is derived from an EMBL/GenBank/DDBJ whole genome shotgun (WGS) entry which is preliminary data.</text>
</comment>
<organism evidence="2 4">
    <name type="scientific">Rotaria sordida</name>
    <dbReference type="NCBI Taxonomy" id="392033"/>
    <lineage>
        <taxon>Eukaryota</taxon>
        <taxon>Metazoa</taxon>
        <taxon>Spiralia</taxon>
        <taxon>Gnathifera</taxon>
        <taxon>Rotifera</taxon>
        <taxon>Eurotatoria</taxon>
        <taxon>Bdelloidea</taxon>
        <taxon>Philodinida</taxon>
        <taxon>Philodinidae</taxon>
        <taxon>Rotaria</taxon>
    </lineage>
</organism>
<evidence type="ECO:0000313" key="4">
    <source>
        <dbReference type="Proteomes" id="UP000663882"/>
    </source>
</evidence>
<dbReference type="EMBL" id="CAJOAX010003039">
    <property type="protein sequence ID" value="CAF3833318.1"/>
    <property type="molecule type" value="Genomic_DNA"/>
</dbReference>
<dbReference type="Pfam" id="PF13676">
    <property type="entry name" value="TIR_2"/>
    <property type="match status" value="1"/>
</dbReference>
<dbReference type="InterPro" id="IPR016024">
    <property type="entry name" value="ARM-type_fold"/>
</dbReference>
<dbReference type="Gene3D" id="3.40.50.10140">
    <property type="entry name" value="Toll/interleukin-1 receptor homology (TIR) domain"/>
    <property type="match status" value="1"/>
</dbReference>
<dbReference type="SUPFAM" id="SSF52200">
    <property type="entry name" value="Toll/Interleukin receptor TIR domain"/>
    <property type="match status" value="1"/>
</dbReference>
<accession>A0A815ETB3</accession>
<name>A0A815ETB3_9BILA</name>
<dbReference type="GO" id="GO:0007165">
    <property type="term" value="P:signal transduction"/>
    <property type="evidence" value="ECO:0007669"/>
    <property type="project" value="InterPro"/>
</dbReference>
<evidence type="ECO:0000313" key="2">
    <source>
        <dbReference type="EMBL" id="CAF1314196.1"/>
    </source>
</evidence>
<dbReference type="Proteomes" id="UP000663882">
    <property type="component" value="Unassembled WGS sequence"/>
</dbReference>
<protein>
    <recommendedName>
        <fullName evidence="1">TIR domain-containing protein</fullName>
    </recommendedName>
</protein>
<dbReference type="PANTHER" id="PTHR46270">
    <property type="entry name" value="ARMADILLO-TYPE FOLD-RELATED"/>
    <property type="match status" value="1"/>
</dbReference>
<dbReference type="AlphaFoldDB" id="A0A815ETB3"/>
<feature type="domain" description="TIR" evidence="1">
    <location>
        <begin position="980"/>
        <end position="1093"/>
    </location>
</feature>
<gene>
    <name evidence="3" type="ORF">OTI717_LOCUS20127</name>
    <name evidence="2" type="ORF">RFH988_LOCUS30416</name>
</gene>
<dbReference type="OrthoDB" id="9998759at2759"/>
<sequence length="1107" mass="129012">MDLSLKEYNSLIRPLGRTASVSELNLFFNNTISYLKNLVYSNEKHDGLDILTNICDDLACVRAIQLYDHPIIRNHPIFIYIGRTLEVLLMKSNHLRSIPMKKCEENCFYSVSYFIAQLCLYHNEPIQTFYGSFSNESFSVTDKINIRDESINENNRKSNKISDKPNLKITCIPPSAPEARSTNKILFDITDTPKKRLFSNEIISPLIETEEIIESKIPSNLPSKRYQDVFFTTSFLNKFIRSIDDLSRNEYSSYHVKYKVIDRLVRLCSKLNIINELFDSIISCLCSKFYQQIFLTIEPEQIRLSPKQLFFIYQCTQFIIQNQFQQQEQIPNLLCQTMINTTKIIIEYIFPMNDDELNSIYFHQQDIALYALNCHLELLNYLSLTSNGRRYFLQTNIIDLMMNILQQDQLIVNACEHEELFHSDIAVIVHTIMLLYNLAYEKQIFLILKKRDFLNIYFKLKSSNDKSIKFVCKTLSSILNQDQIHEENEPMKLKQAYIKHLEEPTEKSKDKTVPDIVRITRERDDNIKLAILNETYITNLSRDVEELSRNESSISPAKYKSIGQRVRVVTKQETKEVESLLDPILKCLNSSFYLKIFENIELSHGKVISGIIQTNRSLATKHIFFMRECPEFLFRHDYKRRKEIANSLGRKMLEHTKTIFNQHLSILIGEEGKQPVDEMKAARMIALSYHIKVLNHFTLIRSIRKEFLSLSIIEQILKILQDRSLTDRDQIVNEAKTAVVEQSLILLYSLGQEKEIIGILRKRNLFDICLKLCIVKDRIIRFVSQILLTLLDKDAHKHIHEPHSLSKTCIEYVDKAVKETRKSYQGIKLHRLLKNLEIMTVNDTFIECLLEAKQGITVFIKCICIKYFDEKDSDSENKEMISRIHNSAVSIIWRISSYGPKPISKLKANDLFIDQILILSKGKTENTKRAANGIIWRLGNEDKIRFEKSQKRRNQENKTDDDQVIEPEEWDESIPYDLLISYSNKTNDKIISGKIYNRLITKGYRVYSEKSGQNRFELMQKAIDSKKPILVCLSSAYRASTVCMAEVEYASKQSSPIIPVIVEAKYDVQGWLKHLIGGKKTIDITQKKFDEGFINILEEIEKTNSSN</sequence>
<dbReference type="EMBL" id="CAJNOO010003040">
    <property type="protein sequence ID" value="CAF1314196.1"/>
    <property type="molecule type" value="Genomic_DNA"/>
</dbReference>
<dbReference type="Proteomes" id="UP000663823">
    <property type="component" value="Unassembled WGS sequence"/>
</dbReference>
<evidence type="ECO:0000259" key="1">
    <source>
        <dbReference type="Pfam" id="PF13676"/>
    </source>
</evidence>
<dbReference type="InterPro" id="IPR000157">
    <property type="entry name" value="TIR_dom"/>
</dbReference>
<proteinExistence type="predicted"/>
<dbReference type="InterPro" id="IPR035897">
    <property type="entry name" value="Toll_tir_struct_dom_sf"/>
</dbReference>